<keyword evidence="3" id="KW-0328">Glycosyltransferase</keyword>
<comment type="similarity">
    <text evidence="1">Belongs to the ComF/GntX family.</text>
</comment>
<dbReference type="InterPro" id="IPR029057">
    <property type="entry name" value="PRTase-like"/>
</dbReference>
<keyword evidence="4" id="KW-1185">Reference proteome</keyword>
<dbReference type="RefSeq" id="WP_162257999.1">
    <property type="nucleotide sequence ID" value="NZ_AZEH01000039.1"/>
</dbReference>
<evidence type="ECO:0000259" key="2">
    <source>
        <dbReference type="Pfam" id="PF00156"/>
    </source>
</evidence>
<evidence type="ECO:0000313" key="3">
    <source>
        <dbReference type="EMBL" id="KRL04845.1"/>
    </source>
</evidence>
<dbReference type="PATRIC" id="fig|1423777.3.peg.2040"/>
<sequence length="144" mass="16923">MKEYFERFKFSGDYYLRLVFQKELEAKLKENYHKGWLFVPIPVSKEVFEKRGFNQVEGLFENICLSKMLSVKKISKKQQSLLKRRERMQAAQPFELTTGFEKEIKGKNILLLDDIYTTGRTLYHAQALLKKAGAKKVHSVTLAR</sequence>
<comment type="caution">
    <text evidence="3">The sequence shown here is derived from an EMBL/GenBank/DDBJ whole genome shotgun (WGS) entry which is preliminary data.</text>
</comment>
<dbReference type="GO" id="GO:0016757">
    <property type="term" value="F:glycosyltransferase activity"/>
    <property type="evidence" value="ECO:0007669"/>
    <property type="project" value="UniProtKB-KW"/>
</dbReference>
<dbReference type="PANTHER" id="PTHR47505:SF1">
    <property type="entry name" value="DNA UTILIZATION PROTEIN YHGH"/>
    <property type="match status" value="1"/>
</dbReference>
<dbReference type="Pfam" id="PF00156">
    <property type="entry name" value="Pribosyltran"/>
    <property type="match status" value="1"/>
</dbReference>
<proteinExistence type="inferred from homology"/>
<gene>
    <name evidence="3" type="ORF">FD46_GL001983</name>
</gene>
<dbReference type="InterPro" id="IPR000836">
    <property type="entry name" value="PRTase_dom"/>
</dbReference>
<accession>A0A0R1M930</accession>
<dbReference type="SUPFAM" id="SSF53271">
    <property type="entry name" value="PRTase-like"/>
    <property type="match status" value="1"/>
</dbReference>
<reference evidence="3 4" key="1">
    <citation type="journal article" date="2015" name="Genome Announc.">
        <title>Expanding the biotechnology potential of lactobacilli through comparative genomics of 213 strains and associated genera.</title>
        <authorList>
            <person name="Sun Z."/>
            <person name="Harris H.M."/>
            <person name="McCann A."/>
            <person name="Guo C."/>
            <person name="Argimon S."/>
            <person name="Zhang W."/>
            <person name="Yang X."/>
            <person name="Jeffery I.B."/>
            <person name="Cooney J.C."/>
            <person name="Kagawa T.F."/>
            <person name="Liu W."/>
            <person name="Song Y."/>
            <person name="Salvetti E."/>
            <person name="Wrobel A."/>
            <person name="Rasinkangas P."/>
            <person name="Parkhill J."/>
            <person name="Rea M.C."/>
            <person name="O'Sullivan O."/>
            <person name="Ritari J."/>
            <person name="Douillard F.P."/>
            <person name="Paul Ross R."/>
            <person name="Yang R."/>
            <person name="Briner A.E."/>
            <person name="Felis G.E."/>
            <person name="de Vos W.M."/>
            <person name="Barrangou R."/>
            <person name="Klaenhammer T.R."/>
            <person name="Caufield P.W."/>
            <person name="Cui Y."/>
            <person name="Zhang H."/>
            <person name="O'Toole P.W."/>
        </authorList>
    </citation>
    <scope>NUCLEOTIDE SEQUENCE [LARGE SCALE GENOMIC DNA]</scope>
    <source>
        <strain evidence="3 4">DSM 19972</strain>
    </source>
</reference>
<dbReference type="PANTHER" id="PTHR47505">
    <property type="entry name" value="DNA UTILIZATION PROTEIN YHGH"/>
    <property type="match status" value="1"/>
</dbReference>
<dbReference type="CDD" id="cd06223">
    <property type="entry name" value="PRTases_typeI"/>
    <property type="match status" value="1"/>
</dbReference>
<name>A0A0R1M930_9LACO</name>
<dbReference type="Proteomes" id="UP000051686">
    <property type="component" value="Unassembled WGS sequence"/>
</dbReference>
<evidence type="ECO:0000313" key="4">
    <source>
        <dbReference type="Proteomes" id="UP000051686"/>
    </source>
</evidence>
<organism evidence="3 4">
    <name type="scientific">Liquorilactobacillus oeni DSM 19972</name>
    <dbReference type="NCBI Taxonomy" id="1423777"/>
    <lineage>
        <taxon>Bacteria</taxon>
        <taxon>Bacillati</taxon>
        <taxon>Bacillota</taxon>
        <taxon>Bacilli</taxon>
        <taxon>Lactobacillales</taxon>
        <taxon>Lactobacillaceae</taxon>
        <taxon>Liquorilactobacillus</taxon>
    </lineage>
</organism>
<feature type="domain" description="Phosphoribosyltransferase" evidence="2">
    <location>
        <begin position="100"/>
        <end position="143"/>
    </location>
</feature>
<dbReference type="STRING" id="1423777.FD46_GL001983"/>
<evidence type="ECO:0000256" key="1">
    <source>
        <dbReference type="ARBA" id="ARBA00008007"/>
    </source>
</evidence>
<dbReference type="Gene3D" id="3.40.50.2020">
    <property type="match status" value="1"/>
</dbReference>
<keyword evidence="3" id="KW-0808">Transferase</keyword>
<protein>
    <submittedName>
        <fullName evidence="3">Amidophosphoribosyltransferase</fullName>
    </submittedName>
</protein>
<dbReference type="EMBL" id="AZEH01000039">
    <property type="protein sequence ID" value="KRL04845.1"/>
    <property type="molecule type" value="Genomic_DNA"/>
</dbReference>
<dbReference type="InterPro" id="IPR051910">
    <property type="entry name" value="ComF/GntX_DNA_util-trans"/>
</dbReference>
<dbReference type="AlphaFoldDB" id="A0A0R1M930"/>